<keyword evidence="2" id="KW-1185">Reference proteome</keyword>
<comment type="caution">
    <text evidence="1">The sequence shown here is derived from an EMBL/GenBank/DDBJ whole genome shotgun (WGS) entry which is preliminary data.</text>
</comment>
<evidence type="ECO:0000313" key="1">
    <source>
        <dbReference type="EMBL" id="MBK1868418.1"/>
    </source>
</evidence>
<accession>A0ACC5R7R7</accession>
<reference evidence="1" key="1">
    <citation type="submission" date="2021-01" db="EMBL/GenBank/DDBJ databases">
        <authorList>
            <person name="Sun Q."/>
        </authorList>
    </citation>
    <scope>NUCLEOTIDE SEQUENCE</scope>
    <source>
        <strain evidence="1">YIM B02566</strain>
    </source>
</reference>
<evidence type="ECO:0000313" key="2">
    <source>
        <dbReference type="Proteomes" id="UP000616151"/>
    </source>
</evidence>
<gene>
    <name evidence="1" type="ORF">JHL16_18840</name>
</gene>
<name>A0ACC5R7R7_9HYPH</name>
<sequence length="402" mass="43159">MTIRFTLPLLGAGWLTLAAMTPACAGGFAQGSADTDILFADEAFAVRSSVTVVNPTRRYGRNPNNPALEGTDYAATYEIPSVAVKVTLTDHVLCAGTYVKALGGQADYGSPKNAAHPRPIAPGIANAGKIEEEFGIYETGLTCAVAYDIGPGRAYLLGGGFREKFSYDRHDILTAQGQQRVPDGTTIGDARLSFDDEHYGYRFGAAYAIPEIAFRAALIYRSGTSYDPEGELEIETPNGVSLLDAYGSGDLPQSVELTLQSGIAEGWMAYGAVKWTDWSVVKQFIAQSYWSADVPGPGSINDYFWRDGWTLTGGIAHDFDERTSALLALTWDRGVATGYDHASESWTLSSGAAYDCPWGGRLSAGGALSYIAASEETKYGEFNTTVDTGWAYALYAGYRVAW</sequence>
<dbReference type="Proteomes" id="UP000616151">
    <property type="component" value="Unassembled WGS sequence"/>
</dbReference>
<organism evidence="1 2">
    <name type="scientific">Taklimakanibacter albus</name>
    <dbReference type="NCBI Taxonomy" id="2800327"/>
    <lineage>
        <taxon>Bacteria</taxon>
        <taxon>Pseudomonadati</taxon>
        <taxon>Pseudomonadota</taxon>
        <taxon>Alphaproteobacteria</taxon>
        <taxon>Hyphomicrobiales</taxon>
        <taxon>Aestuariivirgaceae</taxon>
        <taxon>Taklimakanibacter</taxon>
    </lineage>
</organism>
<proteinExistence type="predicted"/>
<dbReference type="EMBL" id="JAENHL010000007">
    <property type="protein sequence ID" value="MBK1868418.1"/>
    <property type="molecule type" value="Genomic_DNA"/>
</dbReference>
<protein>
    <submittedName>
        <fullName evidence="1">Aromatic hydrocarbon degradation protein</fullName>
    </submittedName>
</protein>